<dbReference type="CDD" id="cd00093">
    <property type="entry name" value="HTH_XRE"/>
    <property type="match status" value="1"/>
</dbReference>
<dbReference type="PROSITE" id="PS50943">
    <property type="entry name" value="HTH_CROC1"/>
    <property type="match status" value="1"/>
</dbReference>
<dbReference type="GO" id="GO:0003677">
    <property type="term" value="F:DNA binding"/>
    <property type="evidence" value="ECO:0007669"/>
    <property type="project" value="InterPro"/>
</dbReference>
<evidence type="ECO:0000259" key="2">
    <source>
        <dbReference type="PROSITE" id="PS50943"/>
    </source>
</evidence>
<proteinExistence type="predicted"/>
<accession>A0A169R4B8</accession>
<dbReference type="SUPFAM" id="SSF47413">
    <property type="entry name" value="lambda repressor-like DNA-binding domains"/>
    <property type="match status" value="1"/>
</dbReference>
<organism evidence="3 4">
    <name type="scientific">Methylorubrum populi</name>
    <dbReference type="NCBI Taxonomy" id="223967"/>
    <lineage>
        <taxon>Bacteria</taxon>
        <taxon>Pseudomonadati</taxon>
        <taxon>Pseudomonadota</taxon>
        <taxon>Alphaproteobacteria</taxon>
        <taxon>Hyphomicrobiales</taxon>
        <taxon>Methylobacteriaceae</taxon>
        <taxon>Methylorubrum</taxon>
    </lineage>
</organism>
<protein>
    <submittedName>
        <fullName evidence="3">XRE family transcriptional regulator</fullName>
    </submittedName>
</protein>
<feature type="region of interest" description="Disordered" evidence="1">
    <location>
        <begin position="1"/>
        <end position="28"/>
    </location>
</feature>
<dbReference type="AlphaFoldDB" id="A0A169R4B8"/>
<evidence type="ECO:0000313" key="4">
    <source>
        <dbReference type="Proteomes" id="UP000218288"/>
    </source>
</evidence>
<dbReference type="Pfam" id="PF01381">
    <property type="entry name" value="HTH_3"/>
    <property type="match status" value="1"/>
</dbReference>
<evidence type="ECO:0000313" key="3">
    <source>
        <dbReference type="EMBL" id="BAU91458.1"/>
    </source>
</evidence>
<reference evidence="3 4" key="1">
    <citation type="journal article" date="2016" name="Genome Announc.">
        <title>Complete Genome Sequence of Methylobacterium populi P-1M, Isolated from Pink-Pigmented Household Biofilm.</title>
        <authorList>
            <person name="Morohoshi T."/>
            <person name="Ikeda T."/>
        </authorList>
    </citation>
    <scope>NUCLEOTIDE SEQUENCE [LARGE SCALE GENOMIC DNA]</scope>
    <source>
        <strain evidence="3 4">P-1M</strain>
    </source>
</reference>
<dbReference type="EMBL" id="AP014809">
    <property type="protein sequence ID" value="BAU91458.1"/>
    <property type="molecule type" value="Genomic_DNA"/>
</dbReference>
<feature type="compositionally biased region" description="Basic and acidic residues" evidence="1">
    <location>
        <begin position="1"/>
        <end position="14"/>
    </location>
</feature>
<evidence type="ECO:0000256" key="1">
    <source>
        <dbReference type="SAM" id="MobiDB-lite"/>
    </source>
</evidence>
<name>A0A169R4B8_9HYPH</name>
<gene>
    <name evidence="3" type="ORF">MPPM_2853</name>
</gene>
<feature type="domain" description="HTH cro/C1-type" evidence="2">
    <location>
        <begin position="71"/>
        <end position="124"/>
    </location>
</feature>
<dbReference type="InterPro" id="IPR001387">
    <property type="entry name" value="Cro/C1-type_HTH"/>
</dbReference>
<dbReference type="Gene3D" id="1.10.260.40">
    <property type="entry name" value="lambda repressor-like DNA-binding domains"/>
    <property type="match status" value="1"/>
</dbReference>
<sequence>MEQSHPERAERATDAGDGVGPRADGRAQTTRCNYTTGVIFYHEQSKPPLDLSSANVEALEPGAPLPGVVCQAARELLGLTQLEFSKLSDVSKKTINDFENQKVEPRSRVVRALREALENRGARFYRSGEAIGVLVSRPHVKRDDAEEGTGRG</sequence>
<dbReference type="OrthoDB" id="7917079at2"/>
<dbReference type="InterPro" id="IPR010982">
    <property type="entry name" value="Lambda_DNA-bd_dom_sf"/>
</dbReference>
<dbReference type="Proteomes" id="UP000218288">
    <property type="component" value="Chromosome"/>
</dbReference>